<dbReference type="AlphaFoldDB" id="A0A7R8WJ98"/>
<reference evidence="15" key="1">
    <citation type="submission" date="2020-11" db="EMBL/GenBank/DDBJ databases">
        <authorList>
            <person name="Tran Van P."/>
        </authorList>
    </citation>
    <scope>NUCLEOTIDE SEQUENCE</scope>
</reference>
<keyword evidence="10" id="KW-0560">Oxidoreductase</keyword>
<evidence type="ECO:0000256" key="5">
    <source>
        <dbReference type="ARBA" id="ARBA00022723"/>
    </source>
</evidence>
<dbReference type="InterPro" id="IPR009057">
    <property type="entry name" value="Homeodomain-like_sf"/>
</dbReference>
<dbReference type="GO" id="GO:0005634">
    <property type="term" value="C:nucleus"/>
    <property type="evidence" value="ECO:0007669"/>
    <property type="project" value="UniProtKB-SubCell"/>
</dbReference>
<keyword evidence="6" id="KW-0732">Signal</keyword>
<evidence type="ECO:0000256" key="13">
    <source>
        <dbReference type="ARBA" id="ARBA00023242"/>
    </source>
</evidence>
<keyword evidence="9" id="KW-0862">Zinc</keyword>
<dbReference type="SMART" id="SM01189">
    <property type="entry name" value="ELM2"/>
    <property type="match status" value="1"/>
</dbReference>
<evidence type="ECO:0000256" key="3">
    <source>
        <dbReference type="ARBA" id="ARBA00009967"/>
    </source>
</evidence>
<dbReference type="InterPro" id="IPR001005">
    <property type="entry name" value="SANT/Myb"/>
</dbReference>
<evidence type="ECO:0000256" key="2">
    <source>
        <dbReference type="ARBA" id="ARBA00004123"/>
    </source>
</evidence>
<organism evidence="15">
    <name type="scientific">Cyprideis torosa</name>
    <dbReference type="NCBI Taxonomy" id="163714"/>
    <lineage>
        <taxon>Eukaryota</taxon>
        <taxon>Metazoa</taxon>
        <taxon>Ecdysozoa</taxon>
        <taxon>Arthropoda</taxon>
        <taxon>Crustacea</taxon>
        <taxon>Oligostraca</taxon>
        <taxon>Ostracoda</taxon>
        <taxon>Podocopa</taxon>
        <taxon>Podocopida</taxon>
        <taxon>Cytherocopina</taxon>
        <taxon>Cytheroidea</taxon>
        <taxon>Cytherideidae</taxon>
        <taxon>Cyprideis</taxon>
    </lineage>
</organism>
<dbReference type="OrthoDB" id="437369at2759"/>
<dbReference type="GO" id="GO:0030327">
    <property type="term" value="P:prenylated protein catabolic process"/>
    <property type="evidence" value="ECO:0007669"/>
    <property type="project" value="TreeGrafter"/>
</dbReference>
<dbReference type="InterPro" id="IPR036188">
    <property type="entry name" value="FAD/NAD-bd_sf"/>
</dbReference>
<feature type="region of interest" description="Disordered" evidence="14">
    <location>
        <begin position="164"/>
        <end position="185"/>
    </location>
</feature>
<dbReference type="PANTHER" id="PTHR15944:SF0">
    <property type="entry name" value="PRENYLCYSTEINE LYASE DOMAIN-CONTAINING PROTEIN"/>
    <property type="match status" value="1"/>
</dbReference>
<dbReference type="Pfam" id="PF07156">
    <property type="entry name" value="Prenylcys_lyase"/>
    <property type="match status" value="1"/>
</dbReference>
<evidence type="ECO:0000256" key="10">
    <source>
        <dbReference type="ARBA" id="ARBA00023002"/>
    </source>
</evidence>
<comment type="cofactor">
    <cofactor evidence="1">
        <name>FAD</name>
        <dbReference type="ChEBI" id="CHEBI:57692"/>
    </cofactor>
</comment>
<gene>
    <name evidence="15" type="ORF">CTOB1V02_LOCUS9791</name>
</gene>
<proteinExistence type="inferred from homology"/>
<name>A0A7R8WJ98_9CRUS</name>
<dbReference type="PROSITE" id="PS51293">
    <property type="entry name" value="SANT"/>
    <property type="match status" value="1"/>
</dbReference>
<keyword evidence="4" id="KW-0285">Flavoprotein</keyword>
<comment type="subcellular location">
    <subcellularLocation>
        <location evidence="2">Nucleus</location>
    </subcellularLocation>
</comment>
<dbReference type="GO" id="GO:0003677">
    <property type="term" value="F:DNA binding"/>
    <property type="evidence" value="ECO:0007669"/>
    <property type="project" value="UniProtKB-KW"/>
</dbReference>
<evidence type="ECO:0000256" key="9">
    <source>
        <dbReference type="ARBA" id="ARBA00022833"/>
    </source>
</evidence>
<protein>
    <submittedName>
        <fullName evidence="15">Uncharacterized protein</fullName>
    </submittedName>
</protein>
<dbReference type="SMART" id="SM00717">
    <property type="entry name" value="SANT"/>
    <property type="match status" value="1"/>
</dbReference>
<dbReference type="Pfam" id="PF13450">
    <property type="entry name" value="NAD_binding_8"/>
    <property type="match status" value="1"/>
</dbReference>
<dbReference type="PANTHER" id="PTHR15944">
    <property type="entry name" value="FARNESYLCYSTEINE LYASE"/>
    <property type="match status" value="1"/>
</dbReference>
<dbReference type="InterPro" id="IPR000949">
    <property type="entry name" value="ELM2_dom"/>
</dbReference>
<dbReference type="PROSITE" id="PS51156">
    <property type="entry name" value="ELM2"/>
    <property type="match status" value="1"/>
</dbReference>
<sequence>MFSEGDMPLEELLRSYGYQPIGDEASQSSSSEEILSNHDLTLDREVIARDLLGEITGGSPDQDSDTSDYILHPYKVSVNVALRNWNRSTLVSQEAEYGTCVFIEQSVRVGEDHQASIPALEPYESDALPYDNPDFLMWSPYATDFSEKETEDYLNEIQTLASASSSVKSGGQSQQIPSTPPSSSISNWLPSHKAALPAATYVKDNEAALLLLQQCGNDKSEALRRWKLQSASGGVASPLNTDWSETECEAFEQGLRQFGKNFSQIQRHQVKTRSVGELVYFYYQWKKTLRHDAYMAGNRLEKKRYFLNPNITDLMERYITEGQFLFDSVSTSSSSTLPGYSNHHHHHHHYHHFHASTTTSVMTSFCSSNGEAATDGPSSDVTTTASHPSSYPRATSPVSSIFSLIHSDSRRRTPPIPTSPSYNSHHHSHSHHSTSSFFSPIQAPSTAQESAHHVQVRVPEWMGTFSLQLFSICSQFVRYGLWSHLSLRHPLKYLVSVSSELSCLVCAPAHETDNLESIIGGGIGGTAAAYFLKQEFAGSGGVKVDLYEKNQIGGRLQTAFLGGVEYETGGSIIHSRNRYMLSFVKELGLSRGKAVDGDGVRSALYNGEEFVFVEHEYSFLTPLYLTARYGWDVFRLWSITNEMLNSFDKIYDLQDQGLAFHTVPELLNAISPELLNLTEYSISDFLRTKGVGKLSIDELVGATLRANYGQGTNIHGLVGLVSMAGGGDQLWSVRGGNKLVPERLLLLSRAFLIRDEVLAVELLEDEPPKFKLKLKSTGKSTDFSYDAVIVATPLTEDKSSLQFSGNLGVQKYLPKGTFRQTIANLFSGLRNKLYPYPGPSSEINTDVEMIIATDDLKKPLEWNAVSRQSSVLGFVGKGMPEVYKVFSPQPLSQEEKERLFVKVQESEIQPWLAYPLYDSRMRSTGINFVLNDRGLYYLNAIEEAASAMEMIALSARNVAILVARKHRGKRAPTEDSWNYGYARGEL</sequence>
<dbReference type="InterPro" id="IPR010795">
    <property type="entry name" value="Prenylcys_lyase"/>
</dbReference>
<evidence type="ECO:0000256" key="14">
    <source>
        <dbReference type="SAM" id="MobiDB-lite"/>
    </source>
</evidence>
<accession>A0A7R8WJ98</accession>
<comment type="similarity">
    <text evidence="3">Belongs to the prenylcysteine oxidase family.</text>
</comment>
<evidence type="ECO:0000313" key="15">
    <source>
        <dbReference type="EMBL" id="CAD7231948.1"/>
    </source>
</evidence>
<evidence type="ECO:0000256" key="7">
    <source>
        <dbReference type="ARBA" id="ARBA00022771"/>
    </source>
</evidence>
<dbReference type="Gene3D" id="3.50.50.60">
    <property type="entry name" value="FAD/NAD(P)-binding domain"/>
    <property type="match status" value="1"/>
</dbReference>
<keyword evidence="11" id="KW-0238">DNA-binding</keyword>
<dbReference type="GO" id="GO:0001735">
    <property type="term" value="F:prenylcysteine oxidase activity"/>
    <property type="evidence" value="ECO:0007669"/>
    <property type="project" value="InterPro"/>
</dbReference>
<feature type="region of interest" description="Disordered" evidence="14">
    <location>
        <begin position="369"/>
        <end position="395"/>
    </location>
</feature>
<keyword evidence="7" id="KW-0863">Zinc-finger</keyword>
<evidence type="ECO:0000256" key="4">
    <source>
        <dbReference type="ARBA" id="ARBA00022630"/>
    </source>
</evidence>
<feature type="region of interest" description="Disordered" evidence="14">
    <location>
        <begin position="408"/>
        <end position="440"/>
    </location>
</feature>
<dbReference type="GO" id="GO:0008270">
    <property type="term" value="F:zinc ion binding"/>
    <property type="evidence" value="ECO:0007669"/>
    <property type="project" value="UniProtKB-KW"/>
</dbReference>
<keyword evidence="13" id="KW-0539">Nucleus</keyword>
<dbReference type="FunFam" id="1.10.10.60:FF:000012">
    <property type="entry name" value="Metastasis-associated 1 family, member 3"/>
    <property type="match status" value="1"/>
</dbReference>
<dbReference type="SUPFAM" id="SSF46689">
    <property type="entry name" value="Homeodomain-like"/>
    <property type="match status" value="1"/>
</dbReference>
<evidence type="ECO:0000256" key="6">
    <source>
        <dbReference type="ARBA" id="ARBA00022729"/>
    </source>
</evidence>
<keyword evidence="5" id="KW-0479">Metal-binding</keyword>
<dbReference type="CDD" id="cd11661">
    <property type="entry name" value="SANT_MTA3_like"/>
    <property type="match status" value="1"/>
</dbReference>
<keyword evidence="8" id="KW-0274">FAD</keyword>
<dbReference type="InterPro" id="IPR017046">
    <property type="entry name" value="Prenylcysteine_Oxase1"/>
</dbReference>
<evidence type="ECO:0000256" key="11">
    <source>
        <dbReference type="ARBA" id="ARBA00023125"/>
    </source>
</evidence>
<dbReference type="EMBL" id="OB664050">
    <property type="protein sequence ID" value="CAD7231948.1"/>
    <property type="molecule type" value="Genomic_DNA"/>
</dbReference>
<dbReference type="Pfam" id="PF01448">
    <property type="entry name" value="ELM2"/>
    <property type="match status" value="1"/>
</dbReference>
<evidence type="ECO:0000256" key="1">
    <source>
        <dbReference type="ARBA" id="ARBA00001974"/>
    </source>
</evidence>
<dbReference type="InterPro" id="IPR017884">
    <property type="entry name" value="SANT_dom"/>
</dbReference>
<keyword evidence="12" id="KW-0325">Glycoprotein</keyword>
<evidence type="ECO:0000256" key="12">
    <source>
        <dbReference type="ARBA" id="ARBA00023180"/>
    </source>
</evidence>
<dbReference type="Gene3D" id="1.10.10.60">
    <property type="entry name" value="Homeodomain-like"/>
    <property type="match status" value="1"/>
</dbReference>
<dbReference type="SUPFAM" id="SSF51905">
    <property type="entry name" value="FAD/NAD(P)-binding domain"/>
    <property type="match status" value="1"/>
</dbReference>
<dbReference type="GO" id="GO:0030328">
    <property type="term" value="P:prenylcysteine catabolic process"/>
    <property type="evidence" value="ECO:0007669"/>
    <property type="project" value="InterPro"/>
</dbReference>
<evidence type="ECO:0000256" key="8">
    <source>
        <dbReference type="ARBA" id="ARBA00022827"/>
    </source>
</evidence>